<keyword evidence="2" id="KW-1185">Reference proteome</keyword>
<organism evidence="1 2">
    <name type="scientific">Puccinia triticina</name>
    <dbReference type="NCBI Taxonomy" id="208348"/>
    <lineage>
        <taxon>Eukaryota</taxon>
        <taxon>Fungi</taxon>
        <taxon>Dikarya</taxon>
        <taxon>Basidiomycota</taxon>
        <taxon>Pucciniomycotina</taxon>
        <taxon>Pucciniomycetes</taxon>
        <taxon>Pucciniales</taxon>
        <taxon>Pucciniaceae</taxon>
        <taxon>Puccinia</taxon>
    </lineage>
</organism>
<dbReference type="GeneID" id="77812953"/>
<accession>A0ABY7CR10</accession>
<dbReference type="RefSeq" id="XP_053023259.1">
    <property type="nucleotide sequence ID" value="XM_053172058.1"/>
</dbReference>
<name>A0ABY7CR10_9BASI</name>
<dbReference type="Proteomes" id="UP001164743">
    <property type="component" value="Chromosome 8A"/>
</dbReference>
<dbReference type="InterPro" id="IPR036621">
    <property type="entry name" value="Anticodon-bd_dom_sf"/>
</dbReference>
<sequence>MRNSLCNRHDRPNGKTLATAERLAIFLHQTGLMDNALIDNNKHWIGWKFVDAELVVYHILIILGHQWLTVRQV</sequence>
<evidence type="ECO:0000313" key="1">
    <source>
        <dbReference type="EMBL" id="WAQ87704.1"/>
    </source>
</evidence>
<evidence type="ECO:0000313" key="2">
    <source>
        <dbReference type="Proteomes" id="UP001164743"/>
    </source>
</evidence>
<dbReference type="EMBL" id="CP110428">
    <property type="protein sequence ID" value="WAQ87704.1"/>
    <property type="molecule type" value="Genomic_DNA"/>
</dbReference>
<reference evidence="1" key="1">
    <citation type="submission" date="2022-10" db="EMBL/GenBank/DDBJ databases">
        <title>Puccinia triticina Genome sequencing and assembly.</title>
        <authorList>
            <person name="Li C."/>
        </authorList>
    </citation>
    <scope>NUCLEOTIDE SEQUENCE</scope>
    <source>
        <strain evidence="1">Pt15</strain>
    </source>
</reference>
<dbReference type="Gene3D" id="3.40.50.800">
    <property type="entry name" value="Anticodon-binding domain"/>
    <property type="match status" value="1"/>
</dbReference>
<protein>
    <submittedName>
        <fullName evidence="1">Uncharacterized protein</fullName>
    </submittedName>
</protein>
<proteinExistence type="predicted"/>
<gene>
    <name evidence="1" type="ORF">PtA15_8A610</name>
</gene>